<dbReference type="Pfam" id="PF00512">
    <property type="entry name" value="HisKA"/>
    <property type="match status" value="1"/>
</dbReference>
<dbReference type="CDD" id="cd00075">
    <property type="entry name" value="HATPase"/>
    <property type="match status" value="1"/>
</dbReference>
<evidence type="ECO:0000256" key="2">
    <source>
        <dbReference type="ARBA" id="ARBA00012438"/>
    </source>
</evidence>
<dbReference type="CDD" id="cd00130">
    <property type="entry name" value="PAS"/>
    <property type="match status" value="1"/>
</dbReference>
<dbReference type="Pfam" id="PF16927">
    <property type="entry name" value="HisKA_7TM"/>
    <property type="match status" value="1"/>
</dbReference>
<dbReference type="SUPFAM" id="SSF55785">
    <property type="entry name" value="PYP-like sensor domain (PAS domain)"/>
    <property type="match status" value="1"/>
</dbReference>
<dbReference type="Pfam" id="PF13426">
    <property type="entry name" value="PAS_9"/>
    <property type="match status" value="1"/>
</dbReference>
<evidence type="ECO:0000256" key="5">
    <source>
        <dbReference type="ARBA" id="ARBA00022777"/>
    </source>
</evidence>
<protein>
    <recommendedName>
        <fullName evidence="2">histidine kinase</fullName>
        <ecNumber evidence="2">2.7.13.3</ecNumber>
    </recommendedName>
</protein>
<dbReference type="Gene3D" id="3.30.565.10">
    <property type="entry name" value="Histidine kinase-like ATPase, C-terminal domain"/>
    <property type="match status" value="1"/>
</dbReference>
<comment type="catalytic activity">
    <reaction evidence="1">
        <text>ATP + protein L-histidine = ADP + protein N-phospho-L-histidine.</text>
        <dbReference type="EC" id="2.7.13.3"/>
    </reaction>
</comment>
<dbReference type="InterPro" id="IPR036890">
    <property type="entry name" value="HATPase_C_sf"/>
</dbReference>
<evidence type="ECO:0000259" key="9">
    <source>
        <dbReference type="PROSITE" id="PS50109"/>
    </source>
</evidence>
<keyword evidence="8" id="KW-1133">Transmembrane helix</keyword>
<dbReference type="Pfam" id="PF02518">
    <property type="entry name" value="HATPase_c"/>
    <property type="match status" value="1"/>
</dbReference>
<feature type="transmembrane region" description="Helical" evidence="8">
    <location>
        <begin position="173"/>
        <end position="196"/>
    </location>
</feature>
<keyword evidence="5" id="KW-0418">Kinase</keyword>
<dbReference type="InterPro" id="IPR000014">
    <property type="entry name" value="PAS"/>
</dbReference>
<keyword evidence="3" id="KW-0597">Phosphoprotein</keyword>
<dbReference type="InterPro" id="IPR003594">
    <property type="entry name" value="HATPase_dom"/>
</dbReference>
<evidence type="ECO:0000256" key="4">
    <source>
        <dbReference type="ARBA" id="ARBA00022679"/>
    </source>
</evidence>
<gene>
    <name evidence="11" type="ORF">A3K49_01350</name>
</gene>
<evidence type="ECO:0000256" key="8">
    <source>
        <dbReference type="SAM" id="Phobius"/>
    </source>
</evidence>
<proteinExistence type="predicted"/>
<evidence type="ECO:0000313" key="11">
    <source>
        <dbReference type="EMBL" id="OGC27650.1"/>
    </source>
</evidence>
<dbReference type="PRINTS" id="PR00344">
    <property type="entry name" value="BCTRLSENSOR"/>
</dbReference>
<keyword evidence="4" id="KW-0808">Transferase</keyword>
<feature type="transmembrane region" description="Helical" evidence="8">
    <location>
        <begin position="97"/>
        <end position="120"/>
    </location>
</feature>
<feature type="transmembrane region" description="Helical" evidence="8">
    <location>
        <begin position="63"/>
        <end position="85"/>
    </location>
</feature>
<dbReference type="GO" id="GO:0000155">
    <property type="term" value="F:phosphorelay sensor kinase activity"/>
    <property type="evidence" value="ECO:0007669"/>
    <property type="project" value="InterPro"/>
</dbReference>
<feature type="transmembrane region" description="Helical" evidence="8">
    <location>
        <begin position="140"/>
        <end position="161"/>
    </location>
</feature>
<evidence type="ECO:0000313" key="12">
    <source>
        <dbReference type="Proteomes" id="UP000178602"/>
    </source>
</evidence>
<dbReference type="InterPro" id="IPR050736">
    <property type="entry name" value="Sensor_HK_Regulatory"/>
</dbReference>
<dbReference type="EC" id="2.7.13.3" evidence="2"/>
<dbReference type="NCBIfam" id="TIGR00229">
    <property type="entry name" value="sensory_box"/>
    <property type="match status" value="1"/>
</dbReference>
<feature type="transmembrane region" description="Helical" evidence="8">
    <location>
        <begin position="202"/>
        <end position="222"/>
    </location>
</feature>
<dbReference type="InterPro" id="IPR036097">
    <property type="entry name" value="HisK_dim/P_sf"/>
</dbReference>
<dbReference type="SMART" id="SM00387">
    <property type="entry name" value="HATPase_c"/>
    <property type="match status" value="1"/>
</dbReference>
<keyword evidence="7" id="KW-0175">Coiled coil</keyword>
<keyword evidence="8" id="KW-0812">Transmembrane</keyword>
<organism evidence="11 12">
    <name type="scientific">candidate division WOR-1 bacterium RIFOXYC12_FULL_54_18</name>
    <dbReference type="NCBI Taxonomy" id="1802584"/>
    <lineage>
        <taxon>Bacteria</taxon>
        <taxon>Bacillati</taxon>
        <taxon>Saganbacteria</taxon>
    </lineage>
</organism>
<keyword evidence="6" id="KW-0902">Two-component regulatory system</keyword>
<sequence length="626" mass="69500">MTHLFILISFLGAVIGWVVGASVIVRDPGLRINRVFLAFSFSVGFFCFFDMLTAIAVSPEMALIFGSLSLLFWFILVTLIVPFCLEFVNLKTTVSNYYILPLVCLGAGYIAYVDYIYHFIYEIPVMTSWGYVAGAGPHYWFLVVYSVSFVAAALGLLFSAVKKAKLLRTRKQADIIIAGIAVSLAIGLLDVVFPAFNIFLPSFTPLATIFYLMFFTAAIVVYGPLAPTPTALANDIVKTMPGLLLFIDSSNKVKMVNKTLLAMLNYSENEVIDRSGDFIISDKEVYRAYHQELDRVGLVSKKQIIINKKDGTPVPARMEAAVVKDRAGEKIGEILIFLDIQKEEDLVRTQKATIDELTQTKQRMLSILEDMTQARDEAKRKSVELAKAVEDLKIVDRLKTQFMSVISHELRTPLTPIKGFSSMLLSGQLGQLTDQQVKTIESIKREGDHLEQLIDNILDVGWLERGHKMDLKAEPLALNVMIKELLANMSPQFSERDMVVESVIPDDLNTLVADRSKIYRVLSNIIGNAVKFSPSGGKIKVLASNSDNGVELRIIDTGIGVEKQYLEKIFERFFQIDNSYSRTAGGVGLGLAISKMIIESHGGRIWAESDGLGWGTKIVIYLPVGG</sequence>
<evidence type="ECO:0000256" key="1">
    <source>
        <dbReference type="ARBA" id="ARBA00000085"/>
    </source>
</evidence>
<evidence type="ECO:0000256" key="6">
    <source>
        <dbReference type="ARBA" id="ARBA00023012"/>
    </source>
</evidence>
<dbReference type="AlphaFoldDB" id="A0A1F4T526"/>
<feature type="coiled-coil region" evidence="7">
    <location>
        <begin position="340"/>
        <end position="391"/>
    </location>
</feature>
<dbReference type="SUPFAM" id="SSF47384">
    <property type="entry name" value="Homodimeric domain of signal transducing histidine kinase"/>
    <property type="match status" value="1"/>
</dbReference>
<dbReference type="PROSITE" id="PS50112">
    <property type="entry name" value="PAS"/>
    <property type="match status" value="1"/>
</dbReference>
<dbReference type="Gene3D" id="1.10.287.130">
    <property type="match status" value="1"/>
</dbReference>
<dbReference type="PANTHER" id="PTHR43711">
    <property type="entry name" value="TWO-COMPONENT HISTIDINE KINASE"/>
    <property type="match status" value="1"/>
</dbReference>
<accession>A0A1F4T526</accession>
<feature type="domain" description="Histidine kinase" evidence="9">
    <location>
        <begin position="405"/>
        <end position="626"/>
    </location>
</feature>
<dbReference type="InterPro" id="IPR003661">
    <property type="entry name" value="HisK_dim/P_dom"/>
</dbReference>
<evidence type="ECO:0000259" key="10">
    <source>
        <dbReference type="PROSITE" id="PS50112"/>
    </source>
</evidence>
<dbReference type="Gene3D" id="3.30.450.20">
    <property type="entry name" value="PAS domain"/>
    <property type="match status" value="1"/>
</dbReference>
<evidence type="ECO:0000256" key="7">
    <source>
        <dbReference type="SAM" id="Coils"/>
    </source>
</evidence>
<keyword evidence="8" id="KW-0472">Membrane</keyword>
<dbReference type="InterPro" id="IPR035965">
    <property type="entry name" value="PAS-like_dom_sf"/>
</dbReference>
<dbReference type="FunFam" id="3.30.565.10:FF:000006">
    <property type="entry name" value="Sensor histidine kinase WalK"/>
    <property type="match status" value="1"/>
</dbReference>
<feature type="domain" description="PAS" evidence="10">
    <location>
        <begin position="236"/>
        <end position="292"/>
    </location>
</feature>
<evidence type="ECO:0000256" key="3">
    <source>
        <dbReference type="ARBA" id="ARBA00022553"/>
    </source>
</evidence>
<feature type="transmembrane region" description="Helical" evidence="8">
    <location>
        <begin position="37"/>
        <end position="57"/>
    </location>
</feature>
<name>A0A1F4T526_UNCSA</name>
<dbReference type="SUPFAM" id="SSF55874">
    <property type="entry name" value="ATPase domain of HSP90 chaperone/DNA topoisomerase II/histidine kinase"/>
    <property type="match status" value="1"/>
</dbReference>
<dbReference type="PROSITE" id="PS50109">
    <property type="entry name" value="HIS_KIN"/>
    <property type="match status" value="1"/>
</dbReference>
<dbReference type="PANTHER" id="PTHR43711:SF31">
    <property type="entry name" value="HISTIDINE KINASE"/>
    <property type="match status" value="1"/>
</dbReference>
<dbReference type="Proteomes" id="UP000178602">
    <property type="component" value="Unassembled WGS sequence"/>
</dbReference>
<dbReference type="CDD" id="cd00082">
    <property type="entry name" value="HisKA"/>
    <property type="match status" value="1"/>
</dbReference>
<dbReference type="InterPro" id="IPR031621">
    <property type="entry name" value="HisKA_7TM"/>
</dbReference>
<feature type="transmembrane region" description="Helical" evidence="8">
    <location>
        <begin position="6"/>
        <end position="25"/>
    </location>
</feature>
<comment type="caution">
    <text evidence="11">The sequence shown here is derived from an EMBL/GenBank/DDBJ whole genome shotgun (WGS) entry which is preliminary data.</text>
</comment>
<dbReference type="SMART" id="SM00388">
    <property type="entry name" value="HisKA"/>
    <property type="match status" value="1"/>
</dbReference>
<dbReference type="InterPro" id="IPR005467">
    <property type="entry name" value="His_kinase_dom"/>
</dbReference>
<dbReference type="EMBL" id="MEUG01000001">
    <property type="protein sequence ID" value="OGC27650.1"/>
    <property type="molecule type" value="Genomic_DNA"/>
</dbReference>
<dbReference type="InterPro" id="IPR004358">
    <property type="entry name" value="Sig_transdc_His_kin-like_C"/>
</dbReference>
<reference evidence="11 12" key="1">
    <citation type="journal article" date="2016" name="Nat. Commun.">
        <title>Thousands of microbial genomes shed light on interconnected biogeochemical processes in an aquifer system.</title>
        <authorList>
            <person name="Anantharaman K."/>
            <person name="Brown C.T."/>
            <person name="Hug L.A."/>
            <person name="Sharon I."/>
            <person name="Castelle C.J."/>
            <person name="Probst A.J."/>
            <person name="Thomas B.C."/>
            <person name="Singh A."/>
            <person name="Wilkins M.J."/>
            <person name="Karaoz U."/>
            <person name="Brodie E.L."/>
            <person name="Williams K.H."/>
            <person name="Hubbard S.S."/>
            <person name="Banfield J.F."/>
        </authorList>
    </citation>
    <scope>NUCLEOTIDE SEQUENCE [LARGE SCALE GENOMIC DNA]</scope>
</reference>